<dbReference type="InterPro" id="IPR008909">
    <property type="entry name" value="DALR_anticod-bd"/>
</dbReference>
<feature type="domain" description="DALR anticodon binding" evidence="11">
    <location>
        <begin position="520"/>
        <end position="637"/>
    </location>
</feature>
<accession>A0A446BKW1</accession>
<gene>
    <name evidence="13" type="ORF">TT172_LOCUS5515</name>
</gene>
<dbReference type="GO" id="GO:0032543">
    <property type="term" value="P:mitochondrial translation"/>
    <property type="evidence" value="ECO:0007669"/>
    <property type="project" value="TreeGrafter"/>
</dbReference>
<organism evidence="13 14">
    <name type="scientific">Thermothielavioides terrestris</name>
    <dbReference type="NCBI Taxonomy" id="2587410"/>
    <lineage>
        <taxon>Eukaryota</taxon>
        <taxon>Fungi</taxon>
        <taxon>Dikarya</taxon>
        <taxon>Ascomycota</taxon>
        <taxon>Pezizomycotina</taxon>
        <taxon>Sordariomycetes</taxon>
        <taxon>Sordariomycetidae</taxon>
        <taxon>Sordariales</taxon>
        <taxon>Chaetomiaceae</taxon>
        <taxon>Thermothielavioides</taxon>
    </lineage>
</organism>
<dbReference type="SUPFAM" id="SSF52374">
    <property type="entry name" value="Nucleotidylyl transferase"/>
    <property type="match status" value="1"/>
</dbReference>
<keyword evidence="3 10" id="KW-0436">Ligase</keyword>
<evidence type="ECO:0000256" key="9">
    <source>
        <dbReference type="ARBA" id="ARBA00049339"/>
    </source>
</evidence>
<reference evidence="13 14" key="1">
    <citation type="submission" date="2018-04" db="EMBL/GenBank/DDBJ databases">
        <authorList>
            <person name="Huttner S."/>
            <person name="Dainat J."/>
        </authorList>
    </citation>
    <scope>NUCLEOTIDE SEQUENCE [LARGE SCALE GENOMIC DNA]</scope>
</reference>
<dbReference type="SMART" id="SM00836">
    <property type="entry name" value="DALR_1"/>
    <property type="match status" value="1"/>
</dbReference>
<dbReference type="InterPro" id="IPR009080">
    <property type="entry name" value="tRNAsynth_Ia_anticodon-bd"/>
</dbReference>
<dbReference type="Proteomes" id="UP000289323">
    <property type="component" value="Unassembled WGS sequence"/>
</dbReference>
<dbReference type="CDD" id="cd07956">
    <property type="entry name" value="Anticodon_Ia_Arg"/>
    <property type="match status" value="1"/>
</dbReference>
<dbReference type="Gene3D" id="1.10.730.10">
    <property type="entry name" value="Isoleucyl-tRNA Synthetase, Domain 1"/>
    <property type="match status" value="1"/>
</dbReference>
<evidence type="ECO:0000256" key="5">
    <source>
        <dbReference type="ARBA" id="ARBA00022840"/>
    </source>
</evidence>
<dbReference type="InterPro" id="IPR001278">
    <property type="entry name" value="Arg-tRNA-ligase"/>
</dbReference>
<dbReference type="PANTHER" id="PTHR11956">
    <property type="entry name" value="ARGINYL-TRNA SYNTHETASE"/>
    <property type="match status" value="1"/>
</dbReference>
<dbReference type="GO" id="GO:0005739">
    <property type="term" value="C:mitochondrion"/>
    <property type="evidence" value="ECO:0007669"/>
    <property type="project" value="TreeGrafter"/>
</dbReference>
<dbReference type="InterPro" id="IPR005148">
    <property type="entry name" value="Arg-tRNA-synth_N"/>
</dbReference>
<comment type="similarity">
    <text evidence="1 10">Belongs to the class-I aminoacyl-tRNA synthetase family.</text>
</comment>
<dbReference type="InterPro" id="IPR035684">
    <property type="entry name" value="ArgRS_core"/>
</dbReference>
<dbReference type="SUPFAM" id="SSF55190">
    <property type="entry name" value="Arginyl-tRNA synthetase (ArgRS), N-terminal 'additional' domain"/>
    <property type="match status" value="1"/>
</dbReference>
<dbReference type="NCBIfam" id="TIGR00456">
    <property type="entry name" value="argS"/>
    <property type="match status" value="1"/>
</dbReference>
<dbReference type="PANTHER" id="PTHR11956:SF11">
    <property type="entry name" value="ARGININE--TRNA LIGASE, MITOCHONDRIAL-RELATED"/>
    <property type="match status" value="1"/>
</dbReference>
<dbReference type="Gene3D" id="3.30.1360.70">
    <property type="entry name" value="Arginyl tRNA synthetase N-terminal domain"/>
    <property type="match status" value="1"/>
</dbReference>
<dbReference type="AlphaFoldDB" id="A0A446BKW1"/>
<sequence length="637" mass="72383">MASPIERLAQRVDGLSLGALAERYPNCHPETNPFDLYRAHLSDVLARITGVDHKIIYPALSWTQSLDKGDLMLAAPALRIKGRRPDELVQEWAAQFPADDPLFEKPTAVNYFMAFYVRAGPIVQGVIPIIRHQGADYGRCSFHGLRDPTDPTKGRKRIVVEFSSPNIAKPFHAGHLRSTIIGGFLANLYELAGWDVVRINYLGDWGKQYGLLALAFERYGDEEALTRDPINHLFQLYVRINAEMTAEKEQIEQRRQAGEDVAQLEADSLDEQARRYFRKMTDRDPAALAQWRRFRDLSIARYRETYERLNIRFDEYSGESQVSEEAMHRIVEQMEAKGICREDKGALIVDFQALVPGKEGKRLEKPIVRKRDGTALYLTRDISELLARHDKYQFDHMIYVVASAQDLHLKQLFKIIELLGHQDIAAKCQHVNFGLVLGMSTRRGTVKFLDDILRDVADKMHETMRRNETKYAQVEDPAATADTLGISSVMVQDMSGKRINNYTFNMDAMTSFEGDTGPYLQYAHARVSSIRRRAGLSDDDLAAADLSLLTEPHAVNIVRLLAQWPDTVQNTLRTLEPTTVLTYLFRMTHALSSSYDHLQVVGSERELMKARMALYDAAHTVLGNGMRLLGLNPVERM</sequence>
<evidence type="ECO:0000259" key="11">
    <source>
        <dbReference type="SMART" id="SM00836"/>
    </source>
</evidence>
<dbReference type="InterPro" id="IPR036695">
    <property type="entry name" value="Arg-tRNA-synth_N_sf"/>
</dbReference>
<dbReference type="InterPro" id="IPR014729">
    <property type="entry name" value="Rossmann-like_a/b/a_fold"/>
</dbReference>
<dbReference type="Pfam" id="PF05746">
    <property type="entry name" value="DALR_1"/>
    <property type="match status" value="1"/>
</dbReference>
<dbReference type="SUPFAM" id="SSF47323">
    <property type="entry name" value="Anticodon-binding domain of a subclass of class I aminoacyl-tRNA synthetases"/>
    <property type="match status" value="1"/>
</dbReference>
<evidence type="ECO:0000256" key="3">
    <source>
        <dbReference type="ARBA" id="ARBA00022598"/>
    </source>
</evidence>
<evidence type="ECO:0000313" key="14">
    <source>
        <dbReference type="Proteomes" id="UP000289323"/>
    </source>
</evidence>
<proteinExistence type="inferred from homology"/>
<keyword evidence="6 10" id="KW-0648">Protein biosynthesis</keyword>
<dbReference type="GO" id="GO:0004814">
    <property type="term" value="F:arginine-tRNA ligase activity"/>
    <property type="evidence" value="ECO:0007669"/>
    <property type="project" value="UniProtKB-EC"/>
</dbReference>
<keyword evidence="4 10" id="KW-0547">Nucleotide-binding</keyword>
<dbReference type="FunFam" id="3.40.50.620:FF:000058">
    <property type="entry name" value="Mitochondrial arginyl-tRNA synthetase"/>
    <property type="match status" value="1"/>
</dbReference>
<evidence type="ECO:0000256" key="6">
    <source>
        <dbReference type="ARBA" id="ARBA00022917"/>
    </source>
</evidence>
<evidence type="ECO:0000256" key="8">
    <source>
        <dbReference type="ARBA" id="ARBA00033033"/>
    </source>
</evidence>
<name>A0A446BKW1_9PEZI</name>
<dbReference type="PRINTS" id="PR01038">
    <property type="entry name" value="TRNASYNTHARG"/>
</dbReference>
<protein>
    <recommendedName>
        <fullName evidence="2">arginine--tRNA ligase</fullName>
        <ecNumber evidence="2">6.1.1.19</ecNumber>
    </recommendedName>
    <alternativeName>
        <fullName evidence="8">Arginyl-tRNA synthetase</fullName>
    </alternativeName>
</protein>
<evidence type="ECO:0000256" key="10">
    <source>
        <dbReference type="RuleBase" id="RU363038"/>
    </source>
</evidence>
<keyword evidence="5 10" id="KW-0067">ATP-binding</keyword>
<comment type="catalytic activity">
    <reaction evidence="9">
        <text>tRNA(Arg) + L-arginine + ATP = L-arginyl-tRNA(Arg) + AMP + diphosphate</text>
        <dbReference type="Rhea" id="RHEA:20301"/>
        <dbReference type="Rhea" id="RHEA-COMP:9658"/>
        <dbReference type="Rhea" id="RHEA-COMP:9673"/>
        <dbReference type="ChEBI" id="CHEBI:30616"/>
        <dbReference type="ChEBI" id="CHEBI:32682"/>
        <dbReference type="ChEBI" id="CHEBI:33019"/>
        <dbReference type="ChEBI" id="CHEBI:78442"/>
        <dbReference type="ChEBI" id="CHEBI:78513"/>
        <dbReference type="ChEBI" id="CHEBI:456215"/>
        <dbReference type="EC" id="6.1.1.19"/>
    </reaction>
</comment>
<evidence type="ECO:0000256" key="1">
    <source>
        <dbReference type="ARBA" id="ARBA00005594"/>
    </source>
</evidence>
<dbReference type="CDD" id="cd00671">
    <property type="entry name" value="ArgRS_core"/>
    <property type="match status" value="1"/>
</dbReference>
<feature type="domain" description="Arginyl tRNA synthetase N-terminal" evidence="12">
    <location>
        <begin position="35"/>
        <end position="117"/>
    </location>
</feature>
<evidence type="ECO:0000256" key="4">
    <source>
        <dbReference type="ARBA" id="ARBA00022741"/>
    </source>
</evidence>
<dbReference type="EC" id="6.1.1.19" evidence="2"/>
<dbReference type="InterPro" id="IPR001412">
    <property type="entry name" value="aa-tRNA-synth_I_CS"/>
</dbReference>
<dbReference type="GO" id="GO:0005524">
    <property type="term" value="F:ATP binding"/>
    <property type="evidence" value="ECO:0007669"/>
    <property type="project" value="UniProtKB-KW"/>
</dbReference>
<dbReference type="Gene3D" id="3.40.50.620">
    <property type="entry name" value="HUPs"/>
    <property type="match status" value="1"/>
</dbReference>
<evidence type="ECO:0000259" key="12">
    <source>
        <dbReference type="SMART" id="SM01016"/>
    </source>
</evidence>
<evidence type="ECO:0000256" key="7">
    <source>
        <dbReference type="ARBA" id="ARBA00023146"/>
    </source>
</evidence>
<evidence type="ECO:0000256" key="2">
    <source>
        <dbReference type="ARBA" id="ARBA00012837"/>
    </source>
</evidence>
<dbReference type="PROSITE" id="PS00178">
    <property type="entry name" value="AA_TRNA_LIGASE_I"/>
    <property type="match status" value="1"/>
</dbReference>
<keyword evidence="7 10" id="KW-0030">Aminoacyl-tRNA synthetase</keyword>
<dbReference type="Pfam" id="PF00750">
    <property type="entry name" value="tRNA-synt_1d"/>
    <property type="match status" value="1"/>
</dbReference>
<dbReference type="FunFam" id="1.10.730.10:FF:000006">
    <property type="entry name" value="Arginyl-tRNA synthetase 2, mitochondrial"/>
    <property type="match status" value="1"/>
</dbReference>
<dbReference type="EMBL" id="OUUZ01000009">
    <property type="protein sequence ID" value="SPQ23096.1"/>
    <property type="molecule type" value="Genomic_DNA"/>
</dbReference>
<evidence type="ECO:0000313" key="13">
    <source>
        <dbReference type="EMBL" id="SPQ23096.1"/>
    </source>
</evidence>
<dbReference type="GO" id="GO:0006420">
    <property type="term" value="P:arginyl-tRNA aminoacylation"/>
    <property type="evidence" value="ECO:0007669"/>
    <property type="project" value="InterPro"/>
</dbReference>
<dbReference type="SMART" id="SM01016">
    <property type="entry name" value="Arg_tRNA_synt_N"/>
    <property type="match status" value="1"/>
</dbReference>